<dbReference type="Proteomes" id="UP001527181">
    <property type="component" value="Unassembled WGS sequence"/>
</dbReference>
<sequence length="233" mass="26565">MAERNDEPYHDLNREIDREYTTKEQATNIEQDEQFLRKRLEQLERRGRMSRAHEDHRGFSPGPGAPVPPPPHPMYGTMPPKKSKFVSLFLSFIFPGAGHFYLGLMQRGLLIMMMLALDIVAIVYFTAIDAKVNVPLVVLLGLMLPVIYFFNLFDALQYTERVNHQAMYGGFEPVRQGPLLGLLLLFCGVAMLLLTVDPVWLRWFFTYAGSYAGAALLIGGGIFLLIKESRKRR</sequence>
<dbReference type="EMBL" id="JABFOR010000004">
    <property type="protein sequence ID" value="NOJ70041.1"/>
    <property type="molecule type" value="Genomic_DNA"/>
</dbReference>
<dbReference type="Proteomes" id="UP000552038">
    <property type="component" value="Unassembled WGS sequence"/>
</dbReference>
<evidence type="ECO:0000256" key="2">
    <source>
        <dbReference type="SAM" id="Phobius"/>
    </source>
</evidence>
<dbReference type="RefSeq" id="WP_171415416.1">
    <property type="nucleotide sequence ID" value="NZ_JABFOR010000004.1"/>
</dbReference>
<evidence type="ECO:0000313" key="4">
    <source>
        <dbReference type="EMBL" id="NOJ70041.1"/>
    </source>
</evidence>
<dbReference type="EMBL" id="JAMDNP010000060">
    <property type="protein sequence ID" value="MCY9763644.1"/>
    <property type="molecule type" value="Genomic_DNA"/>
</dbReference>
<feature type="compositionally biased region" description="Pro residues" evidence="1">
    <location>
        <begin position="63"/>
        <end position="73"/>
    </location>
</feature>
<reference evidence="3 6" key="2">
    <citation type="submission" date="2022-05" db="EMBL/GenBank/DDBJ databases">
        <title>Genome Sequencing of Bee-Associated Microbes.</title>
        <authorList>
            <person name="Dunlap C."/>
        </authorList>
    </citation>
    <scope>NUCLEOTIDE SEQUENCE [LARGE SCALE GENOMIC DNA]</scope>
    <source>
        <strain evidence="3 6">NRRL B-04010</strain>
    </source>
</reference>
<feature type="transmembrane region" description="Helical" evidence="2">
    <location>
        <begin position="85"/>
        <end position="102"/>
    </location>
</feature>
<gene>
    <name evidence="4" type="ORF">HMI46_05680</name>
    <name evidence="3" type="ORF">M5X12_24350</name>
</gene>
<feature type="transmembrane region" description="Helical" evidence="2">
    <location>
        <begin position="208"/>
        <end position="226"/>
    </location>
</feature>
<dbReference type="AlphaFoldDB" id="A0AAP7DHW5"/>
<protein>
    <submittedName>
        <fullName evidence="4">Uncharacterized protein</fullName>
    </submittedName>
</protein>
<keyword evidence="2" id="KW-0472">Membrane</keyword>
<accession>A0AAP7DHW5</accession>
<feature type="compositionally biased region" description="Basic and acidic residues" evidence="1">
    <location>
        <begin position="1"/>
        <end position="22"/>
    </location>
</feature>
<feature type="region of interest" description="Disordered" evidence="1">
    <location>
        <begin position="1"/>
        <end position="76"/>
    </location>
</feature>
<feature type="compositionally biased region" description="Basic and acidic residues" evidence="1">
    <location>
        <begin position="34"/>
        <end position="58"/>
    </location>
</feature>
<evidence type="ECO:0000313" key="3">
    <source>
        <dbReference type="EMBL" id="MCY9763644.1"/>
    </source>
</evidence>
<evidence type="ECO:0000313" key="6">
    <source>
        <dbReference type="Proteomes" id="UP001527181"/>
    </source>
</evidence>
<feature type="transmembrane region" description="Helical" evidence="2">
    <location>
        <begin position="177"/>
        <end position="196"/>
    </location>
</feature>
<keyword evidence="6" id="KW-1185">Reference proteome</keyword>
<organism evidence="4 5">
    <name type="scientific">Paenibacillus alvei</name>
    <name type="common">Bacillus alvei</name>
    <dbReference type="NCBI Taxonomy" id="44250"/>
    <lineage>
        <taxon>Bacteria</taxon>
        <taxon>Bacillati</taxon>
        <taxon>Bacillota</taxon>
        <taxon>Bacilli</taxon>
        <taxon>Bacillales</taxon>
        <taxon>Paenibacillaceae</taxon>
        <taxon>Paenibacillus</taxon>
    </lineage>
</organism>
<comment type="caution">
    <text evidence="4">The sequence shown here is derived from an EMBL/GenBank/DDBJ whole genome shotgun (WGS) entry which is preliminary data.</text>
</comment>
<evidence type="ECO:0000313" key="5">
    <source>
        <dbReference type="Proteomes" id="UP000552038"/>
    </source>
</evidence>
<evidence type="ECO:0000256" key="1">
    <source>
        <dbReference type="SAM" id="MobiDB-lite"/>
    </source>
</evidence>
<keyword evidence="2" id="KW-0812">Transmembrane</keyword>
<name>A0AAP7DHW5_PAEAL</name>
<feature type="transmembrane region" description="Helical" evidence="2">
    <location>
        <begin position="134"/>
        <end position="156"/>
    </location>
</feature>
<reference evidence="4 5" key="1">
    <citation type="submission" date="2020-05" db="EMBL/GenBank/DDBJ databases">
        <title>Whole genome sequencing and identification of novel metabolites from Paenibacillus alvei strain JR949.</title>
        <authorList>
            <person name="Rajendhran J."/>
            <person name="Sree Pranav P."/>
            <person name="Mahalakshmi B."/>
            <person name="Karthikeyan R."/>
        </authorList>
    </citation>
    <scope>NUCLEOTIDE SEQUENCE [LARGE SCALE GENOMIC DNA]</scope>
    <source>
        <strain evidence="4 5">JR949</strain>
    </source>
</reference>
<proteinExistence type="predicted"/>
<keyword evidence="2" id="KW-1133">Transmembrane helix</keyword>
<feature type="transmembrane region" description="Helical" evidence="2">
    <location>
        <begin position="109"/>
        <end position="128"/>
    </location>
</feature>